<dbReference type="EMBL" id="MU006303">
    <property type="protein sequence ID" value="KAF2851189.1"/>
    <property type="molecule type" value="Genomic_DNA"/>
</dbReference>
<sequence length="513" mass="56786">MSKTASFNTTAKKGKKVKKKGDQPIEPQAASITPDAAATGFATPAPNFVTTAVPALNSEFAPESSTPFSNMPDAASGTLITTPDVNILSSDFPNPTLNTTNTAIHTEDSTSAAPAISDQETEKGEVEDATFEEAIVYTEVEQEVLEEQLHIEKHRAEEQKLVVEKQLAVKIKEEARLEFVAEQLAITEREAAAKQKAEAVEKDKLVQEKQATERLNMANQTAILKELGLDEAKAYQQRVQELVLEMEAQQLADAQEEWEHRRKLAEQLDADESLAVQLHYEEMLETERNFNSTKGQIGTPSAHEQEFEAMRQNADEILREIKQMKAKRDLNELIAEEEGDIERTTEARKMSEAEEKLRASEARYKALTKESATSLQIVTTTSDPRNPHSPQSRPHNHHSQVNNGRNLPNAAEAASSAAYAQRLAHINRPRTAAERALICAEFTARTSRSRTDIEHAYGHKPFDGSSAVNNRRNLRGTEREAVIACYDSLSPHNYRPGQIHPAGLGANAGLPDR</sequence>
<evidence type="ECO:0000256" key="1">
    <source>
        <dbReference type="SAM" id="MobiDB-lite"/>
    </source>
</evidence>
<protein>
    <submittedName>
        <fullName evidence="2">Uncharacterized protein</fullName>
    </submittedName>
</protein>
<reference evidence="2" key="1">
    <citation type="submission" date="2020-01" db="EMBL/GenBank/DDBJ databases">
        <authorList>
            <consortium name="DOE Joint Genome Institute"/>
            <person name="Haridas S."/>
            <person name="Albert R."/>
            <person name="Binder M."/>
            <person name="Bloem J."/>
            <person name="Labutti K."/>
            <person name="Salamov A."/>
            <person name="Andreopoulos B."/>
            <person name="Baker S.E."/>
            <person name="Barry K."/>
            <person name="Bills G."/>
            <person name="Bluhm B.H."/>
            <person name="Cannon C."/>
            <person name="Castanera R."/>
            <person name="Culley D.E."/>
            <person name="Daum C."/>
            <person name="Ezra D."/>
            <person name="Gonzalez J.B."/>
            <person name="Henrissat B."/>
            <person name="Kuo A."/>
            <person name="Liang C."/>
            <person name="Lipzen A."/>
            <person name="Lutzoni F."/>
            <person name="Magnuson J."/>
            <person name="Mondo S."/>
            <person name="Nolan M."/>
            <person name="Ohm R."/>
            <person name="Pangilinan J."/>
            <person name="Park H.-J."/>
            <person name="Ramirez L."/>
            <person name="Alfaro M."/>
            <person name="Sun H."/>
            <person name="Tritt A."/>
            <person name="Yoshinaga Y."/>
            <person name="Zwiers L.-H."/>
            <person name="Turgeon B.G."/>
            <person name="Goodwin S.B."/>
            <person name="Spatafora J.W."/>
            <person name="Crous P.W."/>
            <person name="Grigoriev I.V."/>
        </authorList>
    </citation>
    <scope>NUCLEOTIDE SEQUENCE</scope>
    <source>
        <strain evidence="2">IPT5</strain>
    </source>
</reference>
<name>A0A6A7BA05_9PLEO</name>
<dbReference type="AlphaFoldDB" id="A0A6A7BA05"/>
<proteinExistence type="predicted"/>
<feature type="region of interest" description="Disordered" evidence="1">
    <location>
        <begin position="98"/>
        <end position="126"/>
    </location>
</feature>
<keyword evidence="3" id="KW-1185">Reference proteome</keyword>
<gene>
    <name evidence="2" type="ORF">T440DRAFT_517656</name>
</gene>
<feature type="region of interest" description="Disordered" evidence="1">
    <location>
        <begin position="368"/>
        <end position="414"/>
    </location>
</feature>
<accession>A0A6A7BA05</accession>
<dbReference type="Proteomes" id="UP000799423">
    <property type="component" value="Unassembled WGS sequence"/>
</dbReference>
<feature type="compositionally biased region" description="Polar residues" evidence="1">
    <location>
        <begin position="370"/>
        <end position="406"/>
    </location>
</feature>
<evidence type="ECO:0000313" key="2">
    <source>
        <dbReference type="EMBL" id="KAF2851189.1"/>
    </source>
</evidence>
<evidence type="ECO:0000313" key="3">
    <source>
        <dbReference type="Proteomes" id="UP000799423"/>
    </source>
</evidence>
<feature type="compositionally biased region" description="Polar residues" evidence="1">
    <location>
        <begin position="1"/>
        <end position="11"/>
    </location>
</feature>
<feature type="region of interest" description="Disordered" evidence="1">
    <location>
        <begin position="1"/>
        <end position="41"/>
    </location>
</feature>
<feature type="compositionally biased region" description="Polar residues" evidence="1">
    <location>
        <begin position="98"/>
        <end position="112"/>
    </location>
</feature>
<organism evidence="2 3">
    <name type="scientific">Plenodomus tracheiphilus IPT5</name>
    <dbReference type="NCBI Taxonomy" id="1408161"/>
    <lineage>
        <taxon>Eukaryota</taxon>
        <taxon>Fungi</taxon>
        <taxon>Dikarya</taxon>
        <taxon>Ascomycota</taxon>
        <taxon>Pezizomycotina</taxon>
        <taxon>Dothideomycetes</taxon>
        <taxon>Pleosporomycetidae</taxon>
        <taxon>Pleosporales</taxon>
        <taxon>Pleosporineae</taxon>
        <taxon>Leptosphaeriaceae</taxon>
        <taxon>Plenodomus</taxon>
    </lineage>
</organism>